<dbReference type="STRING" id="504832.OCA5_c26620"/>
<organism evidence="2 3">
    <name type="scientific">Afipia carboxidovorans (strain ATCC 49405 / DSM 1227 / KCTC 32145 / OM5)</name>
    <name type="common">Oligotropha carboxidovorans</name>
    <dbReference type="NCBI Taxonomy" id="504832"/>
    <lineage>
        <taxon>Bacteria</taxon>
        <taxon>Pseudomonadati</taxon>
        <taxon>Pseudomonadota</taxon>
        <taxon>Alphaproteobacteria</taxon>
        <taxon>Hyphomicrobiales</taxon>
        <taxon>Nitrobacteraceae</taxon>
        <taxon>Afipia</taxon>
    </lineage>
</organism>
<keyword evidence="3" id="KW-1185">Reference proteome</keyword>
<evidence type="ECO:0000256" key="1">
    <source>
        <dbReference type="SAM" id="MobiDB-lite"/>
    </source>
</evidence>
<dbReference type="KEGG" id="oca:OCAR_5312"/>
<reference evidence="2 3" key="1">
    <citation type="journal article" date="2011" name="J. Bacteriol.">
        <title>Complete genome sequences of the chemolithoautotrophic Oligotropha carboxidovorans strains OM4 and OM5.</title>
        <authorList>
            <person name="Volland S."/>
            <person name="Rachinger M."/>
            <person name="Strittmatter A."/>
            <person name="Daniel R."/>
            <person name="Gottschalk G."/>
            <person name="Meyer O."/>
        </authorList>
    </citation>
    <scope>NUCLEOTIDE SEQUENCE [LARGE SCALE GENOMIC DNA]</scope>
    <source>
        <strain evidence="3">ATCC 49405 / DSM 1227 / KCTC 32145 / OM5</strain>
    </source>
</reference>
<name>B6JBA3_AFIC5</name>
<dbReference type="KEGG" id="ocg:OCA5_c26620"/>
<dbReference type="HOGENOM" id="CLU_199559_0_0_5"/>
<evidence type="ECO:0000313" key="2">
    <source>
        <dbReference type="EMBL" id="AEI07357.1"/>
    </source>
</evidence>
<proteinExistence type="predicted"/>
<dbReference type="eggNOG" id="ENOG502ZZKE">
    <property type="taxonomic scope" value="Bacteria"/>
</dbReference>
<evidence type="ECO:0000313" key="3">
    <source>
        <dbReference type="Proteomes" id="UP000007730"/>
    </source>
</evidence>
<sequence>MNEKFDPAPHDKHAESAKEAARKDRRAKKELDEGLKDTFPASDPVSVTQPTTAKKSDPATSE</sequence>
<gene>
    <name evidence="2" type="ordered locus">OCA5_c26620</name>
</gene>
<dbReference type="Proteomes" id="UP000007730">
    <property type="component" value="Chromosome"/>
</dbReference>
<feature type="compositionally biased region" description="Basic and acidic residues" evidence="1">
    <location>
        <begin position="1"/>
        <end position="36"/>
    </location>
</feature>
<feature type="region of interest" description="Disordered" evidence="1">
    <location>
        <begin position="1"/>
        <end position="62"/>
    </location>
</feature>
<dbReference type="AlphaFoldDB" id="B6JBA3"/>
<dbReference type="OrthoDB" id="8129930at2"/>
<dbReference type="PATRIC" id="fig|504832.7.peg.2814"/>
<dbReference type="EMBL" id="CP002826">
    <property type="protein sequence ID" value="AEI07357.1"/>
    <property type="molecule type" value="Genomic_DNA"/>
</dbReference>
<dbReference type="RefSeq" id="WP_012562473.1">
    <property type="nucleotide sequence ID" value="NC_011386.1"/>
</dbReference>
<accession>B6JBA3</accession>
<feature type="compositionally biased region" description="Polar residues" evidence="1">
    <location>
        <begin position="45"/>
        <end position="62"/>
    </location>
</feature>
<protein>
    <submittedName>
        <fullName evidence="2">Uncharacterized protein</fullName>
    </submittedName>
</protein>